<dbReference type="InterPro" id="IPR036259">
    <property type="entry name" value="MFS_trans_sf"/>
</dbReference>
<protein>
    <submittedName>
        <fullName evidence="2">Uncharacterized protein</fullName>
    </submittedName>
</protein>
<reference evidence="3" key="1">
    <citation type="submission" date="2017-06" db="EMBL/GenBank/DDBJ databases">
        <authorList>
            <person name="Varghese N."/>
            <person name="Submissions S."/>
        </authorList>
    </citation>
    <scope>NUCLEOTIDE SEQUENCE [LARGE SCALE GENOMIC DNA]</scope>
    <source>
        <strain evidence="3">DSM 45423</strain>
    </source>
</reference>
<keyword evidence="1" id="KW-0812">Transmembrane</keyword>
<accession>A0A239IXM3</accession>
<proteinExistence type="predicted"/>
<evidence type="ECO:0000313" key="3">
    <source>
        <dbReference type="Proteomes" id="UP000198386"/>
    </source>
</evidence>
<gene>
    <name evidence="2" type="ORF">SAMN04488107_4530</name>
</gene>
<keyword evidence="1" id="KW-0472">Membrane</keyword>
<dbReference type="Proteomes" id="UP000198386">
    <property type="component" value="Unassembled WGS sequence"/>
</dbReference>
<feature type="transmembrane region" description="Helical" evidence="1">
    <location>
        <begin position="13"/>
        <end position="36"/>
    </location>
</feature>
<dbReference type="AlphaFoldDB" id="A0A239IXM3"/>
<evidence type="ECO:0000313" key="2">
    <source>
        <dbReference type="EMBL" id="SNS97968.1"/>
    </source>
</evidence>
<feature type="transmembrane region" description="Helical" evidence="1">
    <location>
        <begin position="43"/>
        <end position="61"/>
    </location>
</feature>
<name>A0A239IXM3_9ACTN</name>
<keyword evidence="1" id="KW-1133">Transmembrane helix</keyword>
<evidence type="ECO:0000256" key="1">
    <source>
        <dbReference type="SAM" id="Phobius"/>
    </source>
</evidence>
<keyword evidence="3" id="KW-1185">Reference proteome</keyword>
<sequence length="69" mass="6807">MPLVVPAPDLTEAYTWLGVSVFAGIALGPAAGGALIDHGGPGVALRASVGAGALVAGLPLLRRHRLAAR</sequence>
<organism evidence="2 3">
    <name type="scientific">Geodermatophilus saharensis</name>
    <dbReference type="NCBI Taxonomy" id="1137994"/>
    <lineage>
        <taxon>Bacteria</taxon>
        <taxon>Bacillati</taxon>
        <taxon>Actinomycetota</taxon>
        <taxon>Actinomycetes</taxon>
        <taxon>Geodermatophilales</taxon>
        <taxon>Geodermatophilaceae</taxon>
        <taxon>Geodermatophilus</taxon>
    </lineage>
</organism>
<dbReference type="SUPFAM" id="SSF103473">
    <property type="entry name" value="MFS general substrate transporter"/>
    <property type="match status" value="1"/>
</dbReference>
<dbReference type="EMBL" id="FZOH01000012">
    <property type="protein sequence ID" value="SNS97968.1"/>
    <property type="molecule type" value="Genomic_DNA"/>
</dbReference>